<keyword evidence="3" id="KW-1185">Reference proteome</keyword>
<dbReference type="Proteomes" id="UP001271007">
    <property type="component" value="Unassembled WGS sequence"/>
</dbReference>
<comment type="caution">
    <text evidence="2">The sequence shown here is derived from an EMBL/GenBank/DDBJ whole genome shotgun (WGS) entry which is preliminary data.</text>
</comment>
<evidence type="ECO:0000313" key="2">
    <source>
        <dbReference type="EMBL" id="KAK3049301.1"/>
    </source>
</evidence>
<feature type="region of interest" description="Disordered" evidence="1">
    <location>
        <begin position="121"/>
        <end position="142"/>
    </location>
</feature>
<gene>
    <name evidence="2" type="ORF">LTR09_009479</name>
</gene>
<dbReference type="AlphaFoldDB" id="A0AAJ0DFQ4"/>
<evidence type="ECO:0000256" key="1">
    <source>
        <dbReference type="SAM" id="MobiDB-lite"/>
    </source>
</evidence>
<sequence>MVRPTVLQRLRAPNPNHPGTFRCPCNGLDSRRQCNGMRVVDRRGDDEYAEARQLARRLRVNELSSFDLGHADLFQKAEELLLYSLCQGHYSLFKVKKMALRMLAEMEASAPRVTRGGTMRVKVEGGGAKKERGVKRERNLQKERLVEAKPRVKIEEE</sequence>
<proteinExistence type="predicted"/>
<protein>
    <submittedName>
        <fullName evidence="2">Uncharacterized protein</fullName>
    </submittedName>
</protein>
<organism evidence="2 3">
    <name type="scientific">Extremus antarcticus</name>
    <dbReference type="NCBI Taxonomy" id="702011"/>
    <lineage>
        <taxon>Eukaryota</taxon>
        <taxon>Fungi</taxon>
        <taxon>Dikarya</taxon>
        <taxon>Ascomycota</taxon>
        <taxon>Pezizomycotina</taxon>
        <taxon>Dothideomycetes</taxon>
        <taxon>Dothideomycetidae</taxon>
        <taxon>Mycosphaerellales</taxon>
        <taxon>Extremaceae</taxon>
        <taxon>Extremus</taxon>
    </lineage>
</organism>
<name>A0AAJ0DFQ4_9PEZI</name>
<reference evidence="2" key="1">
    <citation type="submission" date="2023-04" db="EMBL/GenBank/DDBJ databases">
        <title>Black Yeasts Isolated from many extreme environments.</title>
        <authorList>
            <person name="Coleine C."/>
            <person name="Stajich J.E."/>
            <person name="Selbmann L."/>
        </authorList>
    </citation>
    <scope>NUCLEOTIDE SEQUENCE</scope>
    <source>
        <strain evidence="2">CCFEE 5312</strain>
    </source>
</reference>
<evidence type="ECO:0000313" key="3">
    <source>
        <dbReference type="Proteomes" id="UP001271007"/>
    </source>
</evidence>
<accession>A0AAJ0DFQ4</accession>
<dbReference type="EMBL" id="JAWDJX010000041">
    <property type="protein sequence ID" value="KAK3049301.1"/>
    <property type="molecule type" value="Genomic_DNA"/>
</dbReference>